<dbReference type="Pfam" id="PF12399">
    <property type="entry name" value="BCA_ABC_TP_C"/>
    <property type="match status" value="1"/>
</dbReference>
<keyword evidence="2" id="KW-0472">Membrane</keyword>
<dbReference type="PROSITE" id="PS50893">
    <property type="entry name" value="ABC_TRANSPORTER_2"/>
    <property type="match status" value="1"/>
</dbReference>
<evidence type="ECO:0000313" key="6">
    <source>
        <dbReference type="EMBL" id="QEA12753.1"/>
    </source>
</evidence>
<evidence type="ECO:0000313" key="7">
    <source>
        <dbReference type="Proteomes" id="UP000321199"/>
    </source>
</evidence>
<evidence type="ECO:0000256" key="3">
    <source>
        <dbReference type="ARBA" id="ARBA00022741"/>
    </source>
</evidence>
<dbReference type="Proteomes" id="UP000321199">
    <property type="component" value="Chromosome"/>
</dbReference>
<keyword evidence="3" id="KW-0547">Nucleotide-binding</keyword>
<dbReference type="GO" id="GO:0015192">
    <property type="term" value="F:L-phenylalanine transmembrane transporter activity"/>
    <property type="evidence" value="ECO:0007669"/>
    <property type="project" value="TreeGrafter"/>
</dbReference>
<keyword evidence="7" id="KW-1185">Reference proteome</keyword>
<evidence type="ECO:0000256" key="4">
    <source>
        <dbReference type="ARBA" id="ARBA00022840"/>
    </source>
</evidence>
<dbReference type="Gene3D" id="3.40.50.300">
    <property type="entry name" value="P-loop containing nucleotide triphosphate hydrolases"/>
    <property type="match status" value="1"/>
</dbReference>
<dbReference type="GO" id="GO:1903805">
    <property type="term" value="P:L-valine import across plasma membrane"/>
    <property type="evidence" value="ECO:0007669"/>
    <property type="project" value="TreeGrafter"/>
</dbReference>
<dbReference type="GO" id="GO:0016887">
    <property type="term" value="F:ATP hydrolysis activity"/>
    <property type="evidence" value="ECO:0007669"/>
    <property type="project" value="InterPro"/>
</dbReference>
<name>A0A5B8RUH7_9BURK</name>
<proteinExistence type="predicted"/>
<evidence type="ECO:0000259" key="5">
    <source>
        <dbReference type="PROSITE" id="PS50893"/>
    </source>
</evidence>
<evidence type="ECO:0000256" key="2">
    <source>
        <dbReference type="ARBA" id="ARBA00022475"/>
    </source>
</evidence>
<dbReference type="OrthoDB" id="9781337at2"/>
<dbReference type="GO" id="GO:0015188">
    <property type="term" value="F:L-isoleucine transmembrane transporter activity"/>
    <property type="evidence" value="ECO:0007669"/>
    <property type="project" value="TreeGrafter"/>
</dbReference>
<dbReference type="Pfam" id="PF00005">
    <property type="entry name" value="ABC_tran"/>
    <property type="match status" value="1"/>
</dbReference>
<gene>
    <name evidence="6" type="ORF">FOZ74_06785</name>
</gene>
<dbReference type="GO" id="GO:0015808">
    <property type="term" value="P:L-alanine transport"/>
    <property type="evidence" value="ECO:0007669"/>
    <property type="project" value="TreeGrafter"/>
</dbReference>
<dbReference type="EMBL" id="CP042344">
    <property type="protein sequence ID" value="QEA12753.1"/>
    <property type="molecule type" value="Genomic_DNA"/>
</dbReference>
<keyword evidence="2" id="KW-1003">Cell membrane</keyword>
<dbReference type="AlphaFoldDB" id="A0A5B8RUH7"/>
<reference evidence="6 7" key="1">
    <citation type="submission" date="2019-07" db="EMBL/GenBank/DDBJ databases">
        <title>Complete genome sequence of Comamonas sp. NLF 7-7 isolated from livestock.</title>
        <authorList>
            <person name="Kim D.H."/>
            <person name="Kim J.G."/>
        </authorList>
    </citation>
    <scope>NUCLEOTIDE SEQUENCE [LARGE SCALE GENOMIC DNA]</scope>
    <source>
        <strain evidence="6 7">NLF 7-7</strain>
    </source>
</reference>
<dbReference type="InterPro" id="IPR051120">
    <property type="entry name" value="ABC_AA/LPS_Transport"/>
</dbReference>
<dbReference type="InterPro" id="IPR003439">
    <property type="entry name" value="ABC_transporter-like_ATP-bd"/>
</dbReference>
<dbReference type="KEGG" id="cof:FOZ74_06785"/>
<keyword evidence="4 6" id="KW-0067">ATP-binding</keyword>
<dbReference type="GO" id="GO:0005524">
    <property type="term" value="F:ATP binding"/>
    <property type="evidence" value="ECO:0007669"/>
    <property type="project" value="UniProtKB-KW"/>
</dbReference>
<dbReference type="SUPFAM" id="SSF52540">
    <property type="entry name" value="P-loop containing nucleoside triphosphate hydrolases"/>
    <property type="match status" value="1"/>
</dbReference>
<dbReference type="InterPro" id="IPR032823">
    <property type="entry name" value="BCA_ABC_TP_C"/>
</dbReference>
<organism evidence="6 7">
    <name type="scientific">Comamonas flocculans</name>
    <dbReference type="NCBI Taxonomy" id="2597701"/>
    <lineage>
        <taxon>Bacteria</taxon>
        <taxon>Pseudomonadati</taxon>
        <taxon>Pseudomonadota</taxon>
        <taxon>Betaproteobacteria</taxon>
        <taxon>Burkholderiales</taxon>
        <taxon>Comamonadaceae</taxon>
        <taxon>Comamonas</taxon>
    </lineage>
</organism>
<dbReference type="PANTHER" id="PTHR45772">
    <property type="entry name" value="CONSERVED COMPONENT OF ABC TRANSPORTER FOR NATURAL AMINO ACIDS-RELATED"/>
    <property type="match status" value="1"/>
</dbReference>
<dbReference type="SMART" id="SM00382">
    <property type="entry name" value="AAA"/>
    <property type="match status" value="1"/>
</dbReference>
<dbReference type="GO" id="GO:0005304">
    <property type="term" value="F:L-valine transmembrane transporter activity"/>
    <property type="evidence" value="ECO:0007669"/>
    <property type="project" value="TreeGrafter"/>
</dbReference>
<keyword evidence="1" id="KW-0813">Transport</keyword>
<dbReference type="InterPro" id="IPR003593">
    <property type="entry name" value="AAA+_ATPase"/>
</dbReference>
<sequence>MSAHPLLAIESVTVRFGGLLAVDDVSFTVAEGELLGLIGPNGAGKTTMLRAITGVVRPTSGQVLLDGKRLNEHAINERIRMGLALSQQLVRPLRGISLQDNVAMAAASSKTRRPLGALLQVSDAHELAQARQELERVGIAHLAEQSPATQPLGVLKRLELARALALKPRLLLLDEPLAGLNSKEAHGLADTIAEINAQGVTVVLIEHNLGEVLRICRRLVVLDNGRKIAEGEPQAVMAQPVVRSAYLGSETRAEEEADHA</sequence>
<dbReference type="GO" id="GO:0042941">
    <property type="term" value="P:D-alanine transmembrane transport"/>
    <property type="evidence" value="ECO:0007669"/>
    <property type="project" value="TreeGrafter"/>
</dbReference>
<accession>A0A5B8RUH7</accession>
<dbReference type="GO" id="GO:1903806">
    <property type="term" value="P:L-isoleucine import across plasma membrane"/>
    <property type="evidence" value="ECO:0007669"/>
    <property type="project" value="TreeGrafter"/>
</dbReference>
<dbReference type="GO" id="GO:0005886">
    <property type="term" value="C:plasma membrane"/>
    <property type="evidence" value="ECO:0007669"/>
    <property type="project" value="TreeGrafter"/>
</dbReference>
<dbReference type="InterPro" id="IPR027417">
    <property type="entry name" value="P-loop_NTPase"/>
</dbReference>
<feature type="domain" description="ABC transporter" evidence="5">
    <location>
        <begin position="7"/>
        <end position="249"/>
    </location>
</feature>
<evidence type="ECO:0000256" key="1">
    <source>
        <dbReference type="ARBA" id="ARBA00022448"/>
    </source>
</evidence>
<protein>
    <submittedName>
        <fullName evidence="6">ATP-binding cassette domain-containing protein</fullName>
    </submittedName>
</protein>
<dbReference type="RefSeq" id="WP_146912347.1">
    <property type="nucleotide sequence ID" value="NZ_CP042344.1"/>
</dbReference>
<dbReference type="PANTHER" id="PTHR45772:SF7">
    <property type="entry name" value="AMINO ACID ABC TRANSPORTER ATP-BINDING PROTEIN"/>
    <property type="match status" value="1"/>
</dbReference>